<dbReference type="EC" id="2.5.1.55" evidence="5"/>
<dbReference type="AlphaFoldDB" id="A0A7V5LKB4"/>
<gene>
    <name evidence="10" type="ORF">ENL21_07305</name>
</gene>
<evidence type="ECO:0000256" key="1">
    <source>
        <dbReference type="ARBA" id="ARBA00004496"/>
    </source>
</evidence>
<dbReference type="NCBIfam" id="TIGR01362">
    <property type="entry name" value="KDO8P_synth"/>
    <property type="match status" value="1"/>
</dbReference>
<dbReference type="PANTHER" id="PTHR21057">
    <property type="entry name" value="PHOSPHO-2-DEHYDRO-3-DEOXYHEPTONATE ALDOLASE"/>
    <property type="match status" value="1"/>
</dbReference>
<dbReference type="UniPathway" id="UPA00357">
    <property type="reaction ID" value="UER00474"/>
</dbReference>
<comment type="caution">
    <text evidence="10">The sequence shown here is derived from an EMBL/GenBank/DDBJ whole genome shotgun (WGS) entry which is preliminary data.</text>
</comment>
<evidence type="ECO:0000256" key="4">
    <source>
        <dbReference type="ARBA" id="ARBA00010499"/>
    </source>
</evidence>
<evidence type="ECO:0000259" key="9">
    <source>
        <dbReference type="Pfam" id="PF00793"/>
    </source>
</evidence>
<dbReference type="Gene3D" id="3.20.20.70">
    <property type="entry name" value="Aldolase class I"/>
    <property type="match status" value="1"/>
</dbReference>
<dbReference type="InterPro" id="IPR013785">
    <property type="entry name" value="Aldolase_TIM"/>
</dbReference>
<comment type="similarity">
    <text evidence="4">Belongs to the KdsA family.</text>
</comment>
<dbReference type="Proteomes" id="UP000886111">
    <property type="component" value="Unassembled WGS sequence"/>
</dbReference>
<sequence length="291" mass="31899">MRIVDVAGLKIGQGHPLALIAGPCVIESEDIVLKTAEQVKTIADKLNMPFIFKSSYLKDNRSSAKSYQGPDVDEGLRILQKVKETFGIPVLSDIHDQHDAPACGQVLDVIQIPAFLSMQTSLLLAVAKTGKVINVKKGQFLAASDMQTAINKITGEGNDQILLTERGTFFGYHNLIIDMRNLKIMRDLGYPVVLDPTHAIRKYGVSSSDRRGGAKEFIFSLTRAGVAAGVDALFIETHPDCDGALCDAASMLPLQKLEELLKQAKAIDELIKPQLPFDEVGIYDYKDYQPK</sequence>
<comment type="catalytic activity">
    <reaction evidence="8">
        <text>D-arabinose 5-phosphate + phosphoenolpyruvate + H2O = 3-deoxy-alpha-D-manno-2-octulosonate-8-phosphate + phosphate</text>
        <dbReference type="Rhea" id="RHEA:14053"/>
        <dbReference type="ChEBI" id="CHEBI:15377"/>
        <dbReference type="ChEBI" id="CHEBI:43474"/>
        <dbReference type="ChEBI" id="CHEBI:57693"/>
        <dbReference type="ChEBI" id="CHEBI:58702"/>
        <dbReference type="ChEBI" id="CHEBI:85985"/>
        <dbReference type="EC" id="2.5.1.55"/>
    </reaction>
</comment>
<dbReference type="UniPathway" id="UPA00030"/>
<evidence type="ECO:0000313" key="10">
    <source>
        <dbReference type="EMBL" id="HHE55573.1"/>
    </source>
</evidence>
<keyword evidence="6" id="KW-0963">Cytoplasm</keyword>
<evidence type="ECO:0000256" key="8">
    <source>
        <dbReference type="ARBA" id="ARBA00049112"/>
    </source>
</evidence>
<organism evidence="10">
    <name type="scientific">Caldithrix abyssi</name>
    <dbReference type="NCBI Taxonomy" id="187145"/>
    <lineage>
        <taxon>Bacteria</taxon>
        <taxon>Pseudomonadati</taxon>
        <taxon>Calditrichota</taxon>
        <taxon>Calditrichia</taxon>
        <taxon>Calditrichales</taxon>
        <taxon>Calditrichaceae</taxon>
        <taxon>Caldithrix</taxon>
    </lineage>
</organism>
<evidence type="ECO:0000256" key="7">
    <source>
        <dbReference type="ARBA" id="ARBA00022679"/>
    </source>
</evidence>
<dbReference type="GO" id="GO:0009103">
    <property type="term" value="P:lipopolysaccharide biosynthetic process"/>
    <property type="evidence" value="ECO:0007669"/>
    <property type="project" value="UniProtKB-UniPathway"/>
</dbReference>
<evidence type="ECO:0000256" key="6">
    <source>
        <dbReference type="ARBA" id="ARBA00022490"/>
    </source>
</evidence>
<dbReference type="SUPFAM" id="SSF51569">
    <property type="entry name" value="Aldolase"/>
    <property type="match status" value="1"/>
</dbReference>
<comment type="subcellular location">
    <subcellularLocation>
        <location evidence="1">Cytoplasm</location>
    </subcellularLocation>
</comment>
<evidence type="ECO:0000256" key="5">
    <source>
        <dbReference type="ARBA" id="ARBA00012693"/>
    </source>
</evidence>
<dbReference type="GO" id="GO:0005737">
    <property type="term" value="C:cytoplasm"/>
    <property type="evidence" value="ECO:0007669"/>
    <property type="project" value="UniProtKB-SubCell"/>
</dbReference>
<name>A0A7V5LKB4_CALAY</name>
<reference evidence="10" key="1">
    <citation type="journal article" date="2020" name="mSystems">
        <title>Genome- and Community-Level Interaction Insights into Carbon Utilization and Element Cycling Functions of Hydrothermarchaeota in Hydrothermal Sediment.</title>
        <authorList>
            <person name="Zhou Z."/>
            <person name="Liu Y."/>
            <person name="Xu W."/>
            <person name="Pan J."/>
            <person name="Luo Z.H."/>
            <person name="Li M."/>
        </authorList>
    </citation>
    <scope>NUCLEOTIDE SEQUENCE [LARGE SCALE GENOMIC DNA]</scope>
    <source>
        <strain evidence="10">HyVt-76</strain>
    </source>
</reference>
<protein>
    <recommendedName>
        <fullName evidence="5">3-deoxy-8-phosphooctulonate synthase</fullName>
        <ecNumber evidence="5">2.5.1.55</ecNumber>
    </recommendedName>
</protein>
<comment type="pathway">
    <text evidence="2">Bacterial outer membrane biogenesis; lipopolysaccharide biosynthesis.</text>
</comment>
<keyword evidence="7 10" id="KW-0808">Transferase</keyword>
<dbReference type="EMBL" id="DRTD01000540">
    <property type="protein sequence ID" value="HHE55573.1"/>
    <property type="molecule type" value="Genomic_DNA"/>
</dbReference>
<dbReference type="Pfam" id="PF00793">
    <property type="entry name" value="DAHP_synth_1"/>
    <property type="match status" value="1"/>
</dbReference>
<feature type="domain" description="DAHP synthetase I/KDSA" evidence="9">
    <location>
        <begin position="8"/>
        <end position="271"/>
    </location>
</feature>
<comment type="pathway">
    <text evidence="3">Carbohydrate biosynthesis; 3-deoxy-D-manno-octulosonate biosynthesis; 3-deoxy-D-manno-octulosonate from D-ribulose 5-phosphate: step 2/3.</text>
</comment>
<proteinExistence type="inferred from homology"/>
<dbReference type="NCBIfam" id="NF003543">
    <property type="entry name" value="PRK05198.1"/>
    <property type="match status" value="1"/>
</dbReference>
<evidence type="ECO:0000256" key="3">
    <source>
        <dbReference type="ARBA" id="ARBA00004845"/>
    </source>
</evidence>
<dbReference type="GO" id="GO:0008676">
    <property type="term" value="F:3-deoxy-8-phosphooctulonate synthase activity"/>
    <property type="evidence" value="ECO:0007669"/>
    <property type="project" value="UniProtKB-EC"/>
</dbReference>
<evidence type="ECO:0000256" key="2">
    <source>
        <dbReference type="ARBA" id="ARBA00004756"/>
    </source>
</evidence>
<dbReference type="InterPro" id="IPR006218">
    <property type="entry name" value="DAHP1/KDSA"/>
</dbReference>
<dbReference type="InterPro" id="IPR006269">
    <property type="entry name" value="KDO8P_synthase"/>
</dbReference>
<accession>A0A7V5LKB4</accession>